<sequence length="141" mass="15748">MTERLRHDMVFINLPVADVKAAVEFYRALGFVENQVFRDESTASFEVSDHIVVMLLERERFASFHSRETVASGGPREALVCISMDSAEDVTTLVNRAREAGGLITKEPHEEGPMYGAAFDDPDGHGWELMWMDPEALANMG</sequence>
<dbReference type="InterPro" id="IPR029068">
    <property type="entry name" value="Glyas_Bleomycin-R_OHBP_Dase"/>
</dbReference>
<organism evidence="2 3">
    <name type="scientific">Corynebacterium lowii</name>
    <dbReference type="NCBI Taxonomy" id="1544413"/>
    <lineage>
        <taxon>Bacteria</taxon>
        <taxon>Bacillati</taxon>
        <taxon>Actinomycetota</taxon>
        <taxon>Actinomycetes</taxon>
        <taxon>Mycobacteriales</taxon>
        <taxon>Corynebacteriaceae</taxon>
        <taxon>Corynebacterium</taxon>
    </lineage>
</organism>
<dbReference type="Proteomes" id="UP000050488">
    <property type="component" value="Unassembled WGS sequence"/>
</dbReference>
<dbReference type="EMBL" id="LKEV01000003">
    <property type="protein sequence ID" value="KQB86453.1"/>
    <property type="molecule type" value="Genomic_DNA"/>
</dbReference>
<dbReference type="PANTHER" id="PTHR36503">
    <property type="entry name" value="BLR2520 PROTEIN"/>
    <property type="match status" value="1"/>
</dbReference>
<dbReference type="STRING" id="1544413.Clow_01377"/>
<dbReference type="Pfam" id="PF00903">
    <property type="entry name" value="Glyoxalase"/>
    <property type="match status" value="1"/>
</dbReference>
<reference evidence="2 3" key="1">
    <citation type="submission" date="2015-10" db="EMBL/GenBank/DDBJ databases">
        <title>Corynebacteirum lowii and Corynebacterium oculi species nova, derived from human clinical disease and and emended description of Corynebacterium mastiditis.</title>
        <authorList>
            <person name="Bernard K."/>
            <person name="Pacheco A.L."/>
            <person name="Mcdougall C."/>
            <person name="Burtx T."/>
            <person name="Weibe D."/>
            <person name="Tyler S."/>
            <person name="Olson A.B."/>
            <person name="Cnockaert M."/>
            <person name="Eguchi H."/>
            <person name="Kuwahara T."/>
            <person name="Nakayama-Imaohji H."/>
            <person name="Boudewijins M."/>
            <person name="Van Hoecke F."/>
            <person name="Bernier A.-M."/>
            <person name="Vandamme P."/>
        </authorList>
    </citation>
    <scope>NUCLEOTIDE SEQUENCE [LARGE SCALE GENOMIC DNA]</scope>
    <source>
        <strain evidence="2 3">NML 130206</strain>
    </source>
</reference>
<comment type="caution">
    <text evidence="2">The sequence shown here is derived from an EMBL/GenBank/DDBJ whole genome shotgun (WGS) entry which is preliminary data.</text>
</comment>
<dbReference type="InterPro" id="IPR004360">
    <property type="entry name" value="Glyas_Fos-R_dOase_dom"/>
</dbReference>
<dbReference type="PATRIC" id="fig|1544413.3.peg.1380"/>
<evidence type="ECO:0000313" key="3">
    <source>
        <dbReference type="Proteomes" id="UP000050488"/>
    </source>
</evidence>
<evidence type="ECO:0000259" key="1">
    <source>
        <dbReference type="PROSITE" id="PS51819"/>
    </source>
</evidence>
<dbReference type="OrthoDB" id="4265398at2"/>
<protein>
    <submittedName>
        <fullName evidence="2">Glyoxalase-like domain protein</fullName>
    </submittedName>
</protein>
<dbReference type="SUPFAM" id="SSF54593">
    <property type="entry name" value="Glyoxalase/Bleomycin resistance protein/Dihydroxybiphenyl dioxygenase"/>
    <property type="match status" value="1"/>
</dbReference>
<dbReference type="Gene3D" id="3.10.180.10">
    <property type="entry name" value="2,3-Dihydroxybiphenyl 1,2-Dioxygenase, domain 1"/>
    <property type="match status" value="1"/>
</dbReference>
<dbReference type="PROSITE" id="PS51819">
    <property type="entry name" value="VOC"/>
    <property type="match status" value="1"/>
</dbReference>
<dbReference type="RefSeq" id="WP_055177969.1">
    <property type="nucleotide sequence ID" value="NZ_JAUSQY010000001.1"/>
</dbReference>
<feature type="domain" description="VOC" evidence="1">
    <location>
        <begin position="8"/>
        <end position="132"/>
    </location>
</feature>
<accession>A0A0Q0YIE9</accession>
<dbReference type="InterPro" id="IPR037523">
    <property type="entry name" value="VOC_core"/>
</dbReference>
<gene>
    <name evidence="2" type="ORF">Clow_01377</name>
</gene>
<keyword evidence="3" id="KW-1185">Reference proteome</keyword>
<name>A0A0Q0YIE9_9CORY</name>
<dbReference type="AlphaFoldDB" id="A0A0Q0YIE9"/>
<dbReference type="PANTHER" id="PTHR36503:SF2">
    <property type="entry name" value="BLR2408 PROTEIN"/>
    <property type="match status" value="1"/>
</dbReference>
<proteinExistence type="predicted"/>
<evidence type="ECO:0000313" key="2">
    <source>
        <dbReference type="EMBL" id="KQB86453.1"/>
    </source>
</evidence>